<dbReference type="PANTHER" id="PTHR12668">
    <property type="entry name" value="TRANSMEMBRANE PROTEIN 14, 15"/>
    <property type="match status" value="1"/>
</dbReference>
<comment type="subcellular location">
    <subcellularLocation>
        <location evidence="1">Membrane</location>
    </subcellularLocation>
</comment>
<keyword evidence="5 6" id="KW-0472">Membrane</keyword>
<accession>A0ABR4MZ79</accession>
<comment type="caution">
    <text evidence="7">The sequence shown here is derived from an EMBL/GenBank/DDBJ whole genome shotgun (WGS) entry which is preliminary data.</text>
</comment>
<dbReference type="InterPro" id="IPR005349">
    <property type="entry name" value="TMEM14"/>
</dbReference>
<evidence type="ECO:0000256" key="6">
    <source>
        <dbReference type="SAM" id="Phobius"/>
    </source>
</evidence>
<evidence type="ECO:0000313" key="7">
    <source>
        <dbReference type="EMBL" id="KAL2912496.1"/>
    </source>
</evidence>
<protein>
    <recommendedName>
        <fullName evidence="9">Transmembrane protein 14C</fullName>
    </recommendedName>
</protein>
<dbReference type="Gene3D" id="1.10.10.1740">
    <property type="entry name" value="Transmembrane protein 14-like"/>
    <property type="match status" value="1"/>
</dbReference>
<evidence type="ECO:0000256" key="5">
    <source>
        <dbReference type="ARBA" id="ARBA00023136"/>
    </source>
</evidence>
<organism evidence="7 8">
    <name type="scientific">Polyrhizophydium stewartii</name>
    <dbReference type="NCBI Taxonomy" id="2732419"/>
    <lineage>
        <taxon>Eukaryota</taxon>
        <taxon>Fungi</taxon>
        <taxon>Fungi incertae sedis</taxon>
        <taxon>Chytridiomycota</taxon>
        <taxon>Chytridiomycota incertae sedis</taxon>
        <taxon>Chytridiomycetes</taxon>
        <taxon>Rhizophydiales</taxon>
        <taxon>Rhizophydiales incertae sedis</taxon>
        <taxon>Polyrhizophydium</taxon>
    </lineage>
</organism>
<dbReference type="PANTHER" id="PTHR12668:SF53">
    <property type="entry name" value="TMEM14 PROTEIN HOMOLOG YJR085C"/>
    <property type="match status" value="1"/>
</dbReference>
<comment type="similarity">
    <text evidence="2">Belongs to the TMEM14 family.</text>
</comment>
<evidence type="ECO:0000256" key="1">
    <source>
        <dbReference type="ARBA" id="ARBA00004370"/>
    </source>
</evidence>
<dbReference type="InterPro" id="IPR044890">
    <property type="entry name" value="TMEM14_sf"/>
</dbReference>
<evidence type="ECO:0008006" key="9">
    <source>
        <dbReference type="Google" id="ProtNLM"/>
    </source>
</evidence>
<keyword evidence="4 6" id="KW-1133">Transmembrane helix</keyword>
<dbReference type="Pfam" id="PF03647">
    <property type="entry name" value="Tmemb_14"/>
    <property type="match status" value="1"/>
</dbReference>
<sequence length="105" mass="10669">MSSHLAFTVGGVCAVGGTIGYIKGRSIPSLVAGVGFGLLYATAGYLIKENKNFGIELAAATSVALTAAMGPRALSGKPVPVTLTILGLGSSVYYIKKLIEQHTGI</sequence>
<reference evidence="7 8" key="1">
    <citation type="submission" date="2023-09" db="EMBL/GenBank/DDBJ databases">
        <title>Pangenome analysis of Batrachochytrium dendrobatidis and related Chytrids.</title>
        <authorList>
            <person name="Yacoub M.N."/>
            <person name="Stajich J.E."/>
            <person name="James T.Y."/>
        </authorList>
    </citation>
    <scope>NUCLEOTIDE SEQUENCE [LARGE SCALE GENOMIC DNA]</scope>
    <source>
        <strain evidence="7 8">JEL0888</strain>
    </source>
</reference>
<evidence type="ECO:0000256" key="4">
    <source>
        <dbReference type="ARBA" id="ARBA00022989"/>
    </source>
</evidence>
<name>A0ABR4MZ79_9FUNG</name>
<gene>
    <name evidence="7" type="ORF">HK105_207985</name>
</gene>
<feature type="transmembrane region" description="Helical" evidence="6">
    <location>
        <begin position="30"/>
        <end position="47"/>
    </location>
</feature>
<proteinExistence type="inferred from homology"/>
<dbReference type="Proteomes" id="UP001527925">
    <property type="component" value="Unassembled WGS sequence"/>
</dbReference>
<dbReference type="EMBL" id="JADGIZ020000063">
    <property type="protein sequence ID" value="KAL2912496.1"/>
    <property type="molecule type" value="Genomic_DNA"/>
</dbReference>
<evidence type="ECO:0000313" key="8">
    <source>
        <dbReference type="Proteomes" id="UP001527925"/>
    </source>
</evidence>
<evidence type="ECO:0000256" key="3">
    <source>
        <dbReference type="ARBA" id="ARBA00022692"/>
    </source>
</evidence>
<keyword evidence="8" id="KW-1185">Reference proteome</keyword>
<keyword evidence="3 6" id="KW-0812">Transmembrane</keyword>
<evidence type="ECO:0000256" key="2">
    <source>
        <dbReference type="ARBA" id="ARBA00007590"/>
    </source>
</evidence>
<feature type="transmembrane region" description="Helical" evidence="6">
    <location>
        <begin position="79"/>
        <end position="95"/>
    </location>
</feature>